<gene>
    <name evidence="2" type="primary">AVEN_108806_1</name>
    <name evidence="4" type="ORF">NPIL_102631</name>
    <name evidence="2" type="ORF">NPIL_347771</name>
    <name evidence="3" type="ORF">NPIL_669771</name>
    <name evidence="1" type="ORF">NPIL_79471</name>
</gene>
<dbReference type="PANTHER" id="PTHR47326:SF1">
    <property type="entry name" value="HTH PSQ-TYPE DOMAIN-CONTAINING PROTEIN"/>
    <property type="match status" value="1"/>
</dbReference>
<protein>
    <submittedName>
        <fullName evidence="2">Uncharacterized protein</fullName>
    </submittedName>
</protein>
<dbReference type="EMBL" id="BMAW01053552">
    <property type="protein sequence ID" value="GFS91639.1"/>
    <property type="molecule type" value="Genomic_DNA"/>
</dbReference>
<dbReference type="GO" id="GO:0003676">
    <property type="term" value="F:nucleic acid binding"/>
    <property type="evidence" value="ECO:0007669"/>
    <property type="project" value="InterPro"/>
</dbReference>
<sequence>MLGLRPSSIRNLLNGVLNQYPYKLQSCHELLPSDIAEREAFARWALSKIEQDSSWVFNILWTDKANFSIHVCSKWVEKVTVNAQRYLTLLRETVVPCLRGKDALSTVPLMQDGASHTANPVKEFLIQTFEEERNIRKRCKSP</sequence>
<organism evidence="2 5">
    <name type="scientific">Nephila pilipes</name>
    <name type="common">Giant wood spider</name>
    <name type="synonym">Nephila maculata</name>
    <dbReference type="NCBI Taxonomy" id="299642"/>
    <lineage>
        <taxon>Eukaryota</taxon>
        <taxon>Metazoa</taxon>
        <taxon>Ecdysozoa</taxon>
        <taxon>Arthropoda</taxon>
        <taxon>Chelicerata</taxon>
        <taxon>Arachnida</taxon>
        <taxon>Araneae</taxon>
        <taxon>Araneomorphae</taxon>
        <taxon>Entelegynae</taxon>
        <taxon>Araneoidea</taxon>
        <taxon>Nephilidae</taxon>
        <taxon>Nephila</taxon>
    </lineage>
</organism>
<evidence type="ECO:0000313" key="3">
    <source>
        <dbReference type="EMBL" id="GFT48736.1"/>
    </source>
</evidence>
<dbReference type="OrthoDB" id="6432521at2759"/>
<dbReference type="Gene3D" id="3.30.420.10">
    <property type="entry name" value="Ribonuclease H-like superfamily/Ribonuclease H"/>
    <property type="match status" value="1"/>
</dbReference>
<evidence type="ECO:0000313" key="2">
    <source>
        <dbReference type="EMBL" id="GFT26552.1"/>
    </source>
</evidence>
<comment type="caution">
    <text evidence="2">The sequence shown here is derived from an EMBL/GenBank/DDBJ whole genome shotgun (WGS) entry which is preliminary data.</text>
</comment>
<proteinExistence type="predicted"/>
<dbReference type="EMBL" id="BMAW01060527">
    <property type="protein sequence ID" value="GFT26552.1"/>
    <property type="molecule type" value="Genomic_DNA"/>
</dbReference>
<dbReference type="InterPro" id="IPR036397">
    <property type="entry name" value="RNaseH_sf"/>
</dbReference>
<accession>A0A8X6NPG7</accession>
<evidence type="ECO:0000313" key="5">
    <source>
        <dbReference type="Proteomes" id="UP000887013"/>
    </source>
</evidence>
<dbReference type="EMBL" id="BMAW01114698">
    <property type="protein sequence ID" value="GFT62897.1"/>
    <property type="molecule type" value="Genomic_DNA"/>
</dbReference>
<evidence type="ECO:0000313" key="4">
    <source>
        <dbReference type="EMBL" id="GFT62897.1"/>
    </source>
</evidence>
<dbReference type="PANTHER" id="PTHR47326">
    <property type="entry name" value="TRANSPOSABLE ELEMENT TC3 TRANSPOSASE-LIKE PROTEIN"/>
    <property type="match status" value="1"/>
</dbReference>
<dbReference type="Proteomes" id="UP000887013">
    <property type="component" value="Unassembled WGS sequence"/>
</dbReference>
<evidence type="ECO:0000313" key="1">
    <source>
        <dbReference type="EMBL" id="GFS91639.1"/>
    </source>
</evidence>
<name>A0A8X6NPG7_NEPPI</name>
<dbReference type="AlphaFoldDB" id="A0A8X6NPG7"/>
<reference evidence="2" key="1">
    <citation type="submission" date="2020-08" db="EMBL/GenBank/DDBJ databases">
        <title>Multicomponent nature underlies the extraordinary mechanical properties of spider dragline silk.</title>
        <authorList>
            <person name="Kono N."/>
            <person name="Nakamura H."/>
            <person name="Mori M."/>
            <person name="Yoshida Y."/>
            <person name="Ohtoshi R."/>
            <person name="Malay A.D."/>
            <person name="Moran D.A.P."/>
            <person name="Tomita M."/>
            <person name="Numata K."/>
            <person name="Arakawa K."/>
        </authorList>
    </citation>
    <scope>NUCLEOTIDE SEQUENCE</scope>
</reference>
<keyword evidence="5" id="KW-1185">Reference proteome</keyword>
<dbReference type="EMBL" id="BMAW01111597">
    <property type="protein sequence ID" value="GFT48736.1"/>
    <property type="molecule type" value="Genomic_DNA"/>
</dbReference>